<dbReference type="SUPFAM" id="SSF53756">
    <property type="entry name" value="UDP-Glycosyltransferase/glycogen phosphorylase"/>
    <property type="match status" value="1"/>
</dbReference>
<evidence type="ECO:0000313" key="3">
    <source>
        <dbReference type="Proteomes" id="UP001236723"/>
    </source>
</evidence>
<gene>
    <name evidence="2" type="ORF">J2R98_002614</name>
</gene>
<dbReference type="EMBL" id="JAUSUP010000013">
    <property type="protein sequence ID" value="MDQ0352763.1"/>
    <property type="molecule type" value="Genomic_DNA"/>
</dbReference>
<evidence type="ECO:0000259" key="1">
    <source>
        <dbReference type="Pfam" id="PF13439"/>
    </source>
</evidence>
<feature type="domain" description="Glycosyltransferase subfamily 4-like N-terminal" evidence="1">
    <location>
        <begin position="20"/>
        <end position="200"/>
    </location>
</feature>
<keyword evidence="3" id="KW-1185">Reference proteome</keyword>
<proteinExistence type="predicted"/>
<protein>
    <submittedName>
        <fullName evidence="2">Glycosyltransferase involved in cell wall biosynthesis</fullName>
    </submittedName>
</protein>
<dbReference type="PANTHER" id="PTHR45947">
    <property type="entry name" value="SULFOQUINOVOSYL TRANSFERASE SQD2"/>
    <property type="match status" value="1"/>
</dbReference>
<reference evidence="2 3" key="1">
    <citation type="submission" date="2023-07" db="EMBL/GenBank/DDBJ databases">
        <title>Genomic Encyclopedia of Type Strains, Phase IV (KMG-IV): sequencing the most valuable type-strain genomes for metagenomic binning, comparative biology and taxonomic classification.</title>
        <authorList>
            <person name="Goeker M."/>
        </authorList>
    </citation>
    <scope>NUCLEOTIDE SEQUENCE [LARGE SCALE GENOMIC DNA]</scope>
    <source>
        <strain evidence="2 3">DSM 15448</strain>
    </source>
</reference>
<organism evidence="2 3">
    <name type="scientific">Alkalibacillus filiformis</name>
    <dbReference type="NCBI Taxonomy" id="200990"/>
    <lineage>
        <taxon>Bacteria</taxon>
        <taxon>Bacillati</taxon>
        <taxon>Bacillota</taxon>
        <taxon>Bacilli</taxon>
        <taxon>Bacillales</taxon>
        <taxon>Bacillaceae</taxon>
        <taxon>Alkalibacillus</taxon>
    </lineage>
</organism>
<dbReference type="InterPro" id="IPR028098">
    <property type="entry name" value="Glyco_trans_4-like_N"/>
</dbReference>
<evidence type="ECO:0000313" key="2">
    <source>
        <dbReference type="EMBL" id="MDQ0352763.1"/>
    </source>
</evidence>
<dbReference type="RefSeq" id="WP_307069607.1">
    <property type="nucleotide sequence ID" value="NZ_JAUSUP010000013.1"/>
</dbReference>
<dbReference type="Proteomes" id="UP001236723">
    <property type="component" value="Unassembled WGS sequence"/>
</dbReference>
<dbReference type="Pfam" id="PF13692">
    <property type="entry name" value="Glyco_trans_1_4"/>
    <property type="match status" value="1"/>
</dbReference>
<dbReference type="PANTHER" id="PTHR45947:SF3">
    <property type="entry name" value="SULFOQUINOVOSYL TRANSFERASE SQD2"/>
    <property type="match status" value="1"/>
</dbReference>
<dbReference type="InterPro" id="IPR050194">
    <property type="entry name" value="Glycosyltransferase_grp1"/>
</dbReference>
<name>A0ABU0DWB5_9BACI</name>
<comment type="caution">
    <text evidence="2">The sequence shown here is derived from an EMBL/GenBank/DDBJ whole genome shotgun (WGS) entry which is preliminary data.</text>
</comment>
<sequence>MKVWILNHYAKPHEGRHFKISKYLTEKGHKVKVFSASTIHGTQQNRISQNENYKLEVYDSVPFVFINSTAYLGNEKKRYKNMLDYAWRLLKVSKQFGHDKPDIIYASSVHPLSWLSGYLLAKRYNAKFIAETRDLWPETLVAMRKINKTSVIAKLMYSLEKFIYKKADSLIFTMEGGQSYLEERSIKRKNVYHVNNGVDLYEYNYNVRTYEYNDDDLDDKSSFKIVYTGSMGIANAVDDIIDVAQEIEHRGYTNIKFILFGDGYLRESHQKRVKELGLCNVKFKGKVPKKYIPNILSKSDLNIITGQQTYLYNYGISLNKIFDYFASAKPVISNLKCQYDLIGRHRCGTTVESDSIEDFANEIIQFENLTNENYQQYCKNSLEVAKKYDYKMLTEKIEKVLLKNVSK</sequence>
<dbReference type="Pfam" id="PF13439">
    <property type="entry name" value="Glyco_transf_4"/>
    <property type="match status" value="1"/>
</dbReference>
<dbReference type="CDD" id="cd03794">
    <property type="entry name" value="GT4_WbuB-like"/>
    <property type="match status" value="1"/>
</dbReference>
<accession>A0ABU0DWB5</accession>
<dbReference type="Gene3D" id="3.40.50.2000">
    <property type="entry name" value="Glycogen Phosphorylase B"/>
    <property type="match status" value="2"/>
</dbReference>